<dbReference type="EMBL" id="GBRH01253876">
    <property type="protein sequence ID" value="JAD44019.1"/>
    <property type="molecule type" value="Transcribed_RNA"/>
</dbReference>
<feature type="region of interest" description="Disordered" evidence="1">
    <location>
        <begin position="1"/>
        <end position="20"/>
    </location>
</feature>
<protein>
    <submittedName>
        <fullName evidence="2">Uncharacterized protein</fullName>
    </submittedName>
</protein>
<proteinExistence type="predicted"/>
<name>A0A0A8ZXD3_ARUDO</name>
<evidence type="ECO:0000313" key="2">
    <source>
        <dbReference type="EMBL" id="JAD44019.1"/>
    </source>
</evidence>
<dbReference type="AlphaFoldDB" id="A0A0A8ZXD3"/>
<sequence>MSDSSNSSAAPPPPPGHLAAAPRAGANIRYACFAAADLVLPAMPIDRCSALLADLALL</sequence>
<accession>A0A0A8ZXD3</accession>
<organism evidence="2">
    <name type="scientific">Arundo donax</name>
    <name type="common">Giant reed</name>
    <name type="synonym">Donax arundinaceus</name>
    <dbReference type="NCBI Taxonomy" id="35708"/>
    <lineage>
        <taxon>Eukaryota</taxon>
        <taxon>Viridiplantae</taxon>
        <taxon>Streptophyta</taxon>
        <taxon>Embryophyta</taxon>
        <taxon>Tracheophyta</taxon>
        <taxon>Spermatophyta</taxon>
        <taxon>Magnoliopsida</taxon>
        <taxon>Liliopsida</taxon>
        <taxon>Poales</taxon>
        <taxon>Poaceae</taxon>
        <taxon>PACMAD clade</taxon>
        <taxon>Arundinoideae</taxon>
        <taxon>Arundineae</taxon>
        <taxon>Arundo</taxon>
    </lineage>
</organism>
<reference evidence="2" key="1">
    <citation type="submission" date="2014-09" db="EMBL/GenBank/DDBJ databases">
        <authorList>
            <person name="Magalhaes I.L.F."/>
            <person name="Oliveira U."/>
            <person name="Santos F.R."/>
            <person name="Vidigal T.H.D.A."/>
            <person name="Brescovit A.D."/>
            <person name="Santos A.J."/>
        </authorList>
    </citation>
    <scope>NUCLEOTIDE SEQUENCE</scope>
    <source>
        <tissue evidence="2">Shoot tissue taken approximately 20 cm above the soil surface</tissue>
    </source>
</reference>
<evidence type="ECO:0000256" key="1">
    <source>
        <dbReference type="SAM" id="MobiDB-lite"/>
    </source>
</evidence>
<reference evidence="2" key="2">
    <citation type="journal article" date="2015" name="Data Brief">
        <title>Shoot transcriptome of the giant reed, Arundo donax.</title>
        <authorList>
            <person name="Barrero R.A."/>
            <person name="Guerrero F.D."/>
            <person name="Moolhuijzen P."/>
            <person name="Goolsby J.A."/>
            <person name="Tidwell J."/>
            <person name="Bellgard S.E."/>
            <person name="Bellgard M.I."/>
        </authorList>
    </citation>
    <scope>NUCLEOTIDE SEQUENCE</scope>
    <source>
        <tissue evidence="2">Shoot tissue taken approximately 20 cm above the soil surface</tissue>
    </source>
</reference>